<evidence type="ECO:0000256" key="5">
    <source>
        <dbReference type="ARBA" id="ARBA00022553"/>
    </source>
</evidence>
<accession>W9GQ74</accession>
<dbReference type="Pfam" id="PF02518">
    <property type="entry name" value="HATPase_c"/>
    <property type="match status" value="1"/>
</dbReference>
<dbReference type="InterPro" id="IPR004358">
    <property type="entry name" value="Sig_transdc_His_kin-like_C"/>
</dbReference>
<comment type="catalytic activity">
    <reaction evidence="1">
        <text>ATP + protein L-histidine = ADP + protein N-phospho-L-histidine.</text>
        <dbReference type="EC" id="2.7.13.3"/>
    </reaction>
</comment>
<dbReference type="PANTHER" id="PTHR45436:SF15">
    <property type="entry name" value="SENSOR HISTIDINE KINASE CUSS"/>
    <property type="match status" value="1"/>
</dbReference>
<organism evidence="14 15">
    <name type="scientific">Intrasporangium chromatireducens Q5-1</name>
    <dbReference type="NCBI Taxonomy" id="584657"/>
    <lineage>
        <taxon>Bacteria</taxon>
        <taxon>Bacillati</taxon>
        <taxon>Actinomycetota</taxon>
        <taxon>Actinomycetes</taxon>
        <taxon>Micrococcales</taxon>
        <taxon>Intrasporangiaceae</taxon>
        <taxon>Intrasporangium</taxon>
    </lineage>
</organism>
<evidence type="ECO:0000256" key="6">
    <source>
        <dbReference type="ARBA" id="ARBA00022679"/>
    </source>
</evidence>
<dbReference type="GO" id="GO:0005886">
    <property type="term" value="C:plasma membrane"/>
    <property type="evidence" value="ECO:0007669"/>
    <property type="project" value="UniProtKB-SubCell"/>
</dbReference>
<gene>
    <name evidence="14" type="ORF">N864_09720</name>
</gene>
<evidence type="ECO:0000256" key="4">
    <source>
        <dbReference type="ARBA" id="ARBA00012438"/>
    </source>
</evidence>
<dbReference type="InterPro" id="IPR036890">
    <property type="entry name" value="HATPase_C_sf"/>
</dbReference>
<evidence type="ECO:0000259" key="13">
    <source>
        <dbReference type="PROSITE" id="PS50109"/>
    </source>
</evidence>
<evidence type="ECO:0000256" key="2">
    <source>
        <dbReference type="ARBA" id="ARBA00004141"/>
    </source>
</evidence>
<dbReference type="EMBL" id="AWQS01000018">
    <property type="protein sequence ID" value="EWT07207.1"/>
    <property type="molecule type" value="Genomic_DNA"/>
</dbReference>
<keyword evidence="8 14" id="KW-0418">Kinase</keyword>
<evidence type="ECO:0000256" key="9">
    <source>
        <dbReference type="ARBA" id="ARBA00022989"/>
    </source>
</evidence>
<dbReference type="Proteomes" id="UP000019494">
    <property type="component" value="Unassembled WGS sequence"/>
</dbReference>
<dbReference type="Pfam" id="PF00512">
    <property type="entry name" value="HisKA"/>
    <property type="match status" value="1"/>
</dbReference>
<dbReference type="PATRIC" id="fig|584657.3.peg.822"/>
<dbReference type="Gene3D" id="1.10.287.130">
    <property type="match status" value="1"/>
</dbReference>
<reference evidence="15" key="1">
    <citation type="submission" date="2013-08" db="EMBL/GenBank/DDBJ databases">
        <title>Intrasporangium oryzae NRRL B-24470.</title>
        <authorList>
            <person name="Liu H."/>
            <person name="Wang G."/>
        </authorList>
    </citation>
    <scope>NUCLEOTIDE SEQUENCE [LARGE SCALE GENOMIC DNA]</scope>
    <source>
        <strain evidence="15">Q5-1</strain>
    </source>
</reference>
<evidence type="ECO:0000256" key="12">
    <source>
        <dbReference type="SAM" id="Phobius"/>
    </source>
</evidence>
<evidence type="ECO:0000256" key="8">
    <source>
        <dbReference type="ARBA" id="ARBA00022777"/>
    </source>
</evidence>
<feature type="domain" description="Histidine kinase" evidence="13">
    <location>
        <begin position="187"/>
        <end position="424"/>
    </location>
</feature>
<keyword evidence="6" id="KW-0808">Transferase</keyword>
<evidence type="ECO:0000256" key="11">
    <source>
        <dbReference type="ARBA" id="ARBA00023136"/>
    </source>
</evidence>
<evidence type="ECO:0000256" key="10">
    <source>
        <dbReference type="ARBA" id="ARBA00023012"/>
    </source>
</evidence>
<protein>
    <recommendedName>
        <fullName evidence="4">histidine kinase</fullName>
        <ecNumber evidence="4">2.7.13.3</ecNumber>
    </recommendedName>
</protein>
<name>W9GQ74_9MICO</name>
<dbReference type="InterPro" id="IPR003661">
    <property type="entry name" value="HisK_dim/P_dom"/>
</dbReference>
<dbReference type="PROSITE" id="PS50109">
    <property type="entry name" value="HIS_KIN"/>
    <property type="match status" value="1"/>
</dbReference>
<dbReference type="CDD" id="cd00082">
    <property type="entry name" value="HisKA"/>
    <property type="match status" value="1"/>
</dbReference>
<proteinExistence type="predicted"/>
<dbReference type="RefSeq" id="WP_034713790.1">
    <property type="nucleotide sequence ID" value="NZ_AWQS01000018.1"/>
</dbReference>
<dbReference type="EC" id="2.7.13.3" evidence="4"/>
<evidence type="ECO:0000313" key="15">
    <source>
        <dbReference type="Proteomes" id="UP000019494"/>
    </source>
</evidence>
<dbReference type="Gene3D" id="3.30.565.10">
    <property type="entry name" value="Histidine kinase-like ATPase, C-terminal domain"/>
    <property type="match status" value="1"/>
</dbReference>
<keyword evidence="10" id="KW-0902">Two-component regulatory system</keyword>
<feature type="transmembrane region" description="Helical" evidence="12">
    <location>
        <begin position="21"/>
        <end position="44"/>
    </location>
</feature>
<dbReference type="SMART" id="SM00388">
    <property type="entry name" value="HisKA"/>
    <property type="match status" value="1"/>
</dbReference>
<evidence type="ECO:0000256" key="1">
    <source>
        <dbReference type="ARBA" id="ARBA00000085"/>
    </source>
</evidence>
<dbReference type="SUPFAM" id="SSF55874">
    <property type="entry name" value="ATPase domain of HSP90 chaperone/DNA topoisomerase II/histidine kinase"/>
    <property type="match status" value="1"/>
</dbReference>
<evidence type="ECO:0000256" key="3">
    <source>
        <dbReference type="ARBA" id="ARBA00004236"/>
    </source>
</evidence>
<keyword evidence="9 12" id="KW-1133">Transmembrane helix</keyword>
<evidence type="ECO:0000313" key="14">
    <source>
        <dbReference type="EMBL" id="EWT07207.1"/>
    </source>
</evidence>
<dbReference type="InterPro" id="IPR003594">
    <property type="entry name" value="HATPase_dom"/>
</dbReference>
<dbReference type="SUPFAM" id="SSF47384">
    <property type="entry name" value="Homodimeric domain of signal transducing histidine kinase"/>
    <property type="match status" value="1"/>
</dbReference>
<comment type="subcellular location">
    <subcellularLocation>
        <location evidence="3">Cell membrane</location>
    </subcellularLocation>
    <subcellularLocation>
        <location evidence="2">Membrane</location>
        <topology evidence="2">Multi-pass membrane protein</topology>
    </subcellularLocation>
</comment>
<dbReference type="GO" id="GO:0000155">
    <property type="term" value="F:phosphorelay sensor kinase activity"/>
    <property type="evidence" value="ECO:0007669"/>
    <property type="project" value="InterPro"/>
</dbReference>
<dbReference type="InterPro" id="IPR036097">
    <property type="entry name" value="HisK_dim/P_sf"/>
</dbReference>
<keyword evidence="11 12" id="KW-0472">Membrane</keyword>
<evidence type="ECO:0000256" key="7">
    <source>
        <dbReference type="ARBA" id="ARBA00022692"/>
    </source>
</evidence>
<sequence length="424" mass="43870">MRGRRTVADVDDSVARAARSIGLQVGLSTAVIVVLAIVAAAFVFDRQQLGEITSRIQTAALTADDVVDAPPGVWLVAVRDGTPEAGRSTPATLVTAALRAAQGPDGETTLRSGRGYPAWVAHRGPATYVAIYDLTLHQDEELRLIWSTAIAGGAGILLAALTGWVAGRRAVRPMAEALELQRQFVADASHELRTPLAVVSTRAQLLRRRLGTAATAEQRAEADQLVQDTRAMGDVVADLLLSAQLEASEAPADVVGLRALVAEVVASLQPYAAGFGVRLVAAPVVGEAPDAEPGGAGPAGADGDGADREVVVRGVATGLRRAVVALVDNAISHSPPDSEVAVVVSRHGPSARVDVVDHGPGVDPRDVDRLTRRFARSGGDGSRRRVGLGLALVTQVVRSHGGRLEVDRTAGGGATFSIVLPAAD</sequence>
<dbReference type="PANTHER" id="PTHR45436">
    <property type="entry name" value="SENSOR HISTIDINE KINASE YKOH"/>
    <property type="match status" value="1"/>
</dbReference>
<keyword evidence="5" id="KW-0597">Phosphoprotein</keyword>
<dbReference type="SMART" id="SM00387">
    <property type="entry name" value="HATPase_c"/>
    <property type="match status" value="1"/>
</dbReference>
<feature type="transmembrane region" description="Helical" evidence="12">
    <location>
        <begin position="144"/>
        <end position="166"/>
    </location>
</feature>
<dbReference type="CDD" id="cd00075">
    <property type="entry name" value="HATPase"/>
    <property type="match status" value="1"/>
</dbReference>
<comment type="caution">
    <text evidence="14">The sequence shown here is derived from an EMBL/GenBank/DDBJ whole genome shotgun (WGS) entry which is preliminary data.</text>
</comment>
<keyword evidence="7 12" id="KW-0812">Transmembrane</keyword>
<dbReference type="PRINTS" id="PR00344">
    <property type="entry name" value="BCTRLSENSOR"/>
</dbReference>
<dbReference type="AlphaFoldDB" id="W9GQ74"/>
<keyword evidence="15" id="KW-1185">Reference proteome</keyword>
<dbReference type="InterPro" id="IPR050428">
    <property type="entry name" value="TCS_sensor_his_kinase"/>
</dbReference>
<dbReference type="InterPro" id="IPR005467">
    <property type="entry name" value="His_kinase_dom"/>
</dbReference>
<dbReference type="OrthoDB" id="9786919at2"/>